<evidence type="ECO:0000256" key="3">
    <source>
        <dbReference type="ARBA" id="ARBA00022729"/>
    </source>
</evidence>
<comment type="similarity">
    <text evidence="1">Belongs to the thioredoxin family. DsbA subfamily.</text>
</comment>
<keyword evidence="4" id="KW-0249">Electron transport</keyword>
<dbReference type="GO" id="GO:0016491">
    <property type="term" value="F:oxidoreductase activity"/>
    <property type="evidence" value="ECO:0007669"/>
    <property type="project" value="UniProtKB-KW"/>
</dbReference>
<evidence type="ECO:0000256" key="5">
    <source>
        <dbReference type="ARBA" id="ARBA00023002"/>
    </source>
</evidence>
<reference evidence="9 10" key="1">
    <citation type="journal article" date="2019" name="Int. J. Syst. Evol. Microbiol.">
        <title>The Global Catalogue of Microorganisms (GCM) 10K type strain sequencing project: providing services to taxonomists for standard genome sequencing and annotation.</title>
        <authorList>
            <consortium name="The Broad Institute Genomics Platform"/>
            <consortium name="The Broad Institute Genome Sequencing Center for Infectious Disease"/>
            <person name="Wu L."/>
            <person name="Ma J."/>
        </authorList>
    </citation>
    <scope>NUCLEOTIDE SEQUENCE [LARGE SCALE GENOMIC DNA]</scope>
    <source>
        <strain evidence="9 10">CGMCC 1.15824</strain>
    </source>
</reference>
<evidence type="ECO:0000256" key="6">
    <source>
        <dbReference type="ARBA" id="ARBA00023157"/>
    </source>
</evidence>
<dbReference type="RefSeq" id="WP_318247910.1">
    <property type="nucleotide sequence ID" value="NZ_JAIVEF010000021.1"/>
</dbReference>
<sequence length="168" mass="18598">MTYYGNWKCPYCADFSTGFLGDIVTDYVEPGDISLQFRSLAYIDGEPFLGSDAPRAAQAGLAAWNVDPETYWRYHEYVFANQPPESETWATTDKLVSFAEEAGVTETGQFRTKIQEQAYESPIRETSQAAADAGISGTPALIIDGEMVNPLSDEQRIRTFIEQLANGS</sequence>
<dbReference type="AlphaFoldDB" id="A0ABD5QAJ4"/>
<accession>A0ABD5QAJ4</accession>
<keyword evidence="3" id="KW-0732">Signal</keyword>
<dbReference type="SUPFAM" id="SSF52833">
    <property type="entry name" value="Thioredoxin-like"/>
    <property type="match status" value="1"/>
</dbReference>
<comment type="similarity">
    <text evidence="2">Belongs to the glutaredoxin family.</text>
</comment>
<dbReference type="PANTHER" id="PTHR13887">
    <property type="entry name" value="GLUTATHIONE S-TRANSFERASE KAPPA"/>
    <property type="match status" value="1"/>
</dbReference>
<dbReference type="Gene3D" id="3.40.30.10">
    <property type="entry name" value="Glutaredoxin"/>
    <property type="match status" value="1"/>
</dbReference>
<dbReference type="EMBL" id="JBHSJG010000009">
    <property type="protein sequence ID" value="MFC4986771.1"/>
    <property type="molecule type" value="Genomic_DNA"/>
</dbReference>
<keyword evidence="5" id="KW-0560">Oxidoreductase</keyword>
<organism evidence="9 10">
    <name type="scientific">Saliphagus infecundisoli</name>
    <dbReference type="NCBI Taxonomy" id="1849069"/>
    <lineage>
        <taxon>Archaea</taxon>
        <taxon>Methanobacteriati</taxon>
        <taxon>Methanobacteriota</taxon>
        <taxon>Stenosarchaea group</taxon>
        <taxon>Halobacteria</taxon>
        <taxon>Halobacteriales</taxon>
        <taxon>Natrialbaceae</taxon>
        <taxon>Saliphagus</taxon>
    </lineage>
</organism>
<keyword evidence="7" id="KW-0676">Redox-active center</keyword>
<evidence type="ECO:0000259" key="8">
    <source>
        <dbReference type="Pfam" id="PF13462"/>
    </source>
</evidence>
<gene>
    <name evidence="9" type="ORF">ACFPFO_03080</name>
</gene>
<feature type="domain" description="Thioredoxin-like fold" evidence="8">
    <location>
        <begin position="2"/>
        <end position="162"/>
    </location>
</feature>
<dbReference type="Proteomes" id="UP001595925">
    <property type="component" value="Unassembled WGS sequence"/>
</dbReference>
<evidence type="ECO:0000256" key="7">
    <source>
        <dbReference type="ARBA" id="ARBA00023284"/>
    </source>
</evidence>
<dbReference type="InterPro" id="IPR036249">
    <property type="entry name" value="Thioredoxin-like_sf"/>
</dbReference>
<dbReference type="PANTHER" id="PTHR13887:SF14">
    <property type="entry name" value="DISULFIDE BOND FORMATION PROTEIN D"/>
    <property type="match status" value="1"/>
</dbReference>
<keyword evidence="4" id="KW-0813">Transport</keyword>
<proteinExistence type="inferred from homology"/>
<dbReference type="Pfam" id="PF13462">
    <property type="entry name" value="Thioredoxin_4"/>
    <property type="match status" value="1"/>
</dbReference>
<keyword evidence="6" id="KW-1015">Disulfide bond</keyword>
<evidence type="ECO:0000256" key="1">
    <source>
        <dbReference type="ARBA" id="ARBA00005791"/>
    </source>
</evidence>
<protein>
    <submittedName>
        <fullName evidence="9">DsbA family protein</fullName>
    </submittedName>
</protein>
<dbReference type="InterPro" id="IPR012336">
    <property type="entry name" value="Thioredoxin-like_fold"/>
</dbReference>
<evidence type="ECO:0000256" key="4">
    <source>
        <dbReference type="ARBA" id="ARBA00022982"/>
    </source>
</evidence>
<evidence type="ECO:0000256" key="2">
    <source>
        <dbReference type="ARBA" id="ARBA00007787"/>
    </source>
</evidence>
<name>A0ABD5QAJ4_9EURY</name>
<comment type="caution">
    <text evidence="9">The sequence shown here is derived from an EMBL/GenBank/DDBJ whole genome shotgun (WGS) entry which is preliminary data.</text>
</comment>
<keyword evidence="10" id="KW-1185">Reference proteome</keyword>
<evidence type="ECO:0000313" key="10">
    <source>
        <dbReference type="Proteomes" id="UP001595925"/>
    </source>
</evidence>
<evidence type="ECO:0000313" key="9">
    <source>
        <dbReference type="EMBL" id="MFC4986771.1"/>
    </source>
</evidence>